<dbReference type="EMBL" id="JAHVJA010000003">
    <property type="protein sequence ID" value="MBY6139875.1"/>
    <property type="molecule type" value="Genomic_DNA"/>
</dbReference>
<accession>A0ABS7NF91</accession>
<protein>
    <submittedName>
        <fullName evidence="2">Uncharacterized protein</fullName>
    </submittedName>
</protein>
<gene>
    <name evidence="2" type="ORF">KUV26_10550</name>
</gene>
<keyword evidence="1" id="KW-0812">Transmembrane</keyword>
<evidence type="ECO:0000313" key="2">
    <source>
        <dbReference type="EMBL" id="MBY6139875.1"/>
    </source>
</evidence>
<dbReference type="Proteomes" id="UP000766629">
    <property type="component" value="Unassembled WGS sequence"/>
</dbReference>
<organism evidence="2 3">
    <name type="scientific">Leisingera daeponensis</name>
    <dbReference type="NCBI Taxonomy" id="405746"/>
    <lineage>
        <taxon>Bacteria</taxon>
        <taxon>Pseudomonadati</taxon>
        <taxon>Pseudomonadota</taxon>
        <taxon>Alphaproteobacteria</taxon>
        <taxon>Rhodobacterales</taxon>
        <taxon>Roseobacteraceae</taxon>
        <taxon>Leisingera</taxon>
    </lineage>
</organism>
<name>A0ABS7NF91_9RHOB</name>
<comment type="caution">
    <text evidence="2">The sequence shown here is derived from an EMBL/GenBank/DDBJ whole genome shotgun (WGS) entry which is preliminary data.</text>
</comment>
<feature type="transmembrane region" description="Helical" evidence="1">
    <location>
        <begin position="34"/>
        <end position="53"/>
    </location>
</feature>
<evidence type="ECO:0000256" key="1">
    <source>
        <dbReference type="SAM" id="Phobius"/>
    </source>
</evidence>
<proteinExistence type="predicted"/>
<keyword evidence="1" id="KW-1133">Transmembrane helix</keyword>
<sequence length="89" mass="10619">MSYQPEPDPEKEYPRLFALKNRVTAWKAQRPASFWFWIWFICAAATLLPFVGQSGHQMQRPSTKLFALYAALGWIYPFYFWVKARTLRK</sequence>
<dbReference type="RefSeq" id="WP_222508301.1">
    <property type="nucleotide sequence ID" value="NZ_JAHVJA010000003.1"/>
</dbReference>
<feature type="transmembrane region" description="Helical" evidence="1">
    <location>
        <begin position="65"/>
        <end position="82"/>
    </location>
</feature>
<evidence type="ECO:0000313" key="3">
    <source>
        <dbReference type="Proteomes" id="UP000766629"/>
    </source>
</evidence>
<keyword evidence="1" id="KW-0472">Membrane</keyword>
<keyword evidence="3" id="KW-1185">Reference proteome</keyword>
<reference evidence="2 3" key="1">
    <citation type="submission" date="2021-06" db="EMBL/GenBank/DDBJ databases">
        <title>50 bacteria genomes isolated from Dapeng, Shenzhen, China.</title>
        <authorList>
            <person name="Zheng W."/>
            <person name="Yu S."/>
            <person name="Huang Y."/>
        </authorList>
    </citation>
    <scope>NUCLEOTIDE SEQUENCE [LARGE SCALE GENOMIC DNA]</scope>
    <source>
        <strain evidence="2 3">DP1N14-2</strain>
    </source>
</reference>